<dbReference type="SUPFAM" id="SSF109604">
    <property type="entry name" value="HD-domain/PDEase-like"/>
    <property type="match status" value="1"/>
</dbReference>
<gene>
    <name evidence="2" type="ORF">RF819_20770</name>
</gene>
<organism evidence="2 3">
    <name type="scientific">Rhodoferax fermentans</name>
    <dbReference type="NCBI Taxonomy" id="28066"/>
    <lineage>
        <taxon>Bacteria</taxon>
        <taxon>Pseudomonadati</taxon>
        <taxon>Pseudomonadota</taxon>
        <taxon>Betaproteobacteria</taxon>
        <taxon>Burkholderiales</taxon>
        <taxon>Comamonadaceae</taxon>
        <taxon>Rhodoferax</taxon>
    </lineage>
</organism>
<dbReference type="InterPro" id="IPR037522">
    <property type="entry name" value="HD_GYP_dom"/>
</dbReference>
<dbReference type="InterPro" id="IPR003607">
    <property type="entry name" value="HD/PDEase_dom"/>
</dbReference>
<keyword evidence="3" id="KW-1185">Reference proteome</keyword>
<dbReference type="Gene3D" id="1.10.3210.10">
    <property type="entry name" value="Hypothetical protein af1432"/>
    <property type="match status" value="1"/>
</dbReference>
<dbReference type="Pfam" id="PF11871">
    <property type="entry name" value="DUF3391"/>
    <property type="match status" value="1"/>
</dbReference>
<reference evidence="2 3" key="1">
    <citation type="submission" date="2017-01" db="EMBL/GenBank/DDBJ databases">
        <title>Genome sequencing of Rhodoferax fermentans JCM 7819.</title>
        <authorList>
            <person name="Kim Y.J."/>
            <person name="Farh M.E.-A."/>
            <person name="Yang D.-C."/>
        </authorList>
    </citation>
    <scope>NUCLEOTIDE SEQUENCE [LARGE SCALE GENOMIC DNA]</scope>
    <source>
        <strain evidence="2 3">JCM 7819</strain>
    </source>
</reference>
<dbReference type="AlphaFoldDB" id="A0A1T1AXD8"/>
<feature type="domain" description="HD-GYP" evidence="1">
    <location>
        <begin position="154"/>
        <end position="349"/>
    </location>
</feature>
<dbReference type="Pfam" id="PF13487">
    <property type="entry name" value="HD_5"/>
    <property type="match status" value="1"/>
</dbReference>
<dbReference type="SMART" id="SM00471">
    <property type="entry name" value="HDc"/>
    <property type="match status" value="1"/>
</dbReference>
<name>A0A1T1AXD8_RHOFE</name>
<dbReference type="PANTHER" id="PTHR43155">
    <property type="entry name" value="CYCLIC DI-GMP PHOSPHODIESTERASE PA4108-RELATED"/>
    <property type="match status" value="1"/>
</dbReference>
<dbReference type="STRING" id="28066.RF819_20770"/>
<evidence type="ECO:0000313" key="2">
    <source>
        <dbReference type="EMBL" id="OOV08789.1"/>
    </source>
</evidence>
<accession>A0A1T1AXD8</accession>
<dbReference type="CDD" id="cd00077">
    <property type="entry name" value="HDc"/>
    <property type="match status" value="1"/>
</dbReference>
<dbReference type="PANTHER" id="PTHR43155:SF2">
    <property type="entry name" value="CYCLIC DI-GMP PHOSPHODIESTERASE PA4108"/>
    <property type="match status" value="1"/>
</dbReference>
<dbReference type="PROSITE" id="PS51832">
    <property type="entry name" value="HD_GYP"/>
    <property type="match status" value="1"/>
</dbReference>
<dbReference type="GO" id="GO:0008081">
    <property type="term" value="F:phosphoric diester hydrolase activity"/>
    <property type="evidence" value="ECO:0007669"/>
    <property type="project" value="UniProtKB-ARBA"/>
</dbReference>
<dbReference type="InterPro" id="IPR021812">
    <property type="entry name" value="DUF3391"/>
</dbReference>
<dbReference type="OrthoDB" id="9774747at2"/>
<evidence type="ECO:0000313" key="3">
    <source>
        <dbReference type="Proteomes" id="UP000190750"/>
    </source>
</evidence>
<evidence type="ECO:0000259" key="1">
    <source>
        <dbReference type="PROSITE" id="PS51832"/>
    </source>
</evidence>
<proteinExistence type="predicted"/>
<dbReference type="RefSeq" id="WP_078366681.1">
    <property type="nucleotide sequence ID" value="NZ_MTJN01000002.1"/>
</dbReference>
<sequence>MEEILSETIDVAHLMPGMFVELELGWLAHPFPTGQFKITSQKQIDTIRGLGLQQVRINPAKSDRPGQADAHAPITLSPVTLSPEAQHQAAQGRTQQQLDEQRRREQLAAQERDQIACERRFGQTVRQYKQALEQVHAKPQEVMAQCRQMVDGFVTDLLTAGESAIRLLSDSMGDKLALHPVNVSVISLLLGKQLGLSRSELSDLGLAAFFHDIGKSELPDRVRWLEDSFSAHEHKAYQEHVAHGVILGKRLELPPAALVAIAQHHEMADGSGFPKRIQGESMSQLAKILALVNRYEGLCNPSRPVAAITPHEALALIFAQYRTRFDTTVLRTFIRMMGVYPPGSVVQLSDERFATVVSVNSARPLKPRIFVFDPQVPKHEALLLDLESRPELGIKRSLKPSSLPRAALDYLSPRQRICYFFERAVDPALEGTAA</sequence>
<dbReference type="EMBL" id="MTJN01000002">
    <property type="protein sequence ID" value="OOV08789.1"/>
    <property type="molecule type" value="Genomic_DNA"/>
</dbReference>
<dbReference type="Proteomes" id="UP000190750">
    <property type="component" value="Unassembled WGS sequence"/>
</dbReference>
<keyword evidence="2" id="KW-0378">Hydrolase</keyword>
<protein>
    <submittedName>
        <fullName evidence="2">Phosphohydrolase</fullName>
    </submittedName>
</protein>
<comment type="caution">
    <text evidence="2">The sequence shown here is derived from an EMBL/GenBank/DDBJ whole genome shotgun (WGS) entry which is preliminary data.</text>
</comment>